<keyword evidence="1" id="KW-0732">Signal</keyword>
<accession>A0ABT8VQK0</accession>
<evidence type="ECO:0000313" key="3">
    <source>
        <dbReference type="Proteomes" id="UP001168642"/>
    </source>
</evidence>
<reference evidence="2" key="1">
    <citation type="submission" date="2023-07" db="EMBL/GenBank/DDBJ databases">
        <title>Wenyingzhuangia sp. chi5 genome sequencing and assembly.</title>
        <authorList>
            <person name="Park S."/>
        </authorList>
    </citation>
    <scope>NUCLEOTIDE SEQUENCE</scope>
    <source>
        <strain evidence="2">Chi5</strain>
    </source>
</reference>
<organism evidence="2 3">
    <name type="scientific">Wenyingzhuangia gilva</name>
    <dbReference type="NCBI Taxonomy" id="3057677"/>
    <lineage>
        <taxon>Bacteria</taxon>
        <taxon>Pseudomonadati</taxon>
        <taxon>Bacteroidota</taxon>
        <taxon>Flavobacteriia</taxon>
        <taxon>Flavobacteriales</taxon>
        <taxon>Flavobacteriaceae</taxon>
        <taxon>Wenyingzhuangia</taxon>
    </lineage>
</organism>
<evidence type="ECO:0000313" key="2">
    <source>
        <dbReference type="EMBL" id="MDO3694248.1"/>
    </source>
</evidence>
<keyword evidence="3" id="KW-1185">Reference proteome</keyword>
<feature type="signal peptide" evidence="1">
    <location>
        <begin position="1"/>
        <end position="18"/>
    </location>
</feature>
<gene>
    <name evidence="2" type="ORF">QVZ41_05215</name>
</gene>
<comment type="caution">
    <text evidence="2">The sequence shown here is derived from an EMBL/GenBank/DDBJ whole genome shotgun (WGS) entry which is preliminary data.</text>
</comment>
<proteinExistence type="predicted"/>
<sequence>MKNILIIFILVMSSALYAQEITHLEANQNPNAQAAYEKYAKIADDYILKQGTTSQETYVAIDPMEEKRIRKKIHKDHRAMRALWRHEERLERAKNTQYILSNPYRYSCNSIIGNPFYGGVGLGYFIGRSRF</sequence>
<name>A0ABT8VQK0_9FLAO</name>
<dbReference type="EMBL" id="JAUMIT010000002">
    <property type="protein sequence ID" value="MDO3694248.1"/>
    <property type="molecule type" value="Genomic_DNA"/>
</dbReference>
<dbReference type="Proteomes" id="UP001168642">
    <property type="component" value="Unassembled WGS sequence"/>
</dbReference>
<dbReference type="RefSeq" id="WP_302883505.1">
    <property type="nucleotide sequence ID" value="NZ_JAUMIT010000002.1"/>
</dbReference>
<protein>
    <submittedName>
        <fullName evidence="2">Uncharacterized protein</fullName>
    </submittedName>
</protein>
<evidence type="ECO:0000256" key="1">
    <source>
        <dbReference type="SAM" id="SignalP"/>
    </source>
</evidence>
<feature type="chain" id="PRO_5045290421" evidence="1">
    <location>
        <begin position="19"/>
        <end position="131"/>
    </location>
</feature>